<feature type="region of interest" description="Disordered" evidence="1">
    <location>
        <begin position="1"/>
        <end position="79"/>
    </location>
</feature>
<evidence type="ECO:0000313" key="2">
    <source>
        <dbReference type="EMBL" id="BFG00780.1"/>
    </source>
</evidence>
<feature type="compositionally biased region" description="Basic and acidic residues" evidence="1">
    <location>
        <begin position="61"/>
        <end position="79"/>
    </location>
</feature>
<sequence>MAKADGGHIICQPPMTLQERMMTPPRPPTKPLKVSKMRPAERSENLQRHCSAFPASLKNAAEPRQEEQKEQTPTKSQAE</sequence>
<dbReference type="Proteomes" id="UP001500889">
    <property type="component" value="Chromosome A"/>
</dbReference>
<reference evidence="2 3" key="1">
    <citation type="submission" date="2024-02" db="EMBL/GenBank/DDBJ databases">
        <title>A chromosome-level genome assembly of Drosophila madeirensis, a fruit fly species endemic to Madeira island.</title>
        <authorList>
            <person name="Tomihara K."/>
            <person name="Llopart A."/>
            <person name="Yamamoto D."/>
        </authorList>
    </citation>
    <scope>NUCLEOTIDE SEQUENCE [LARGE SCALE GENOMIC DNA]</scope>
    <source>
        <strain evidence="2 3">RF1</strain>
    </source>
</reference>
<accession>A0AAU9FYU8</accession>
<dbReference type="EMBL" id="AP029266">
    <property type="protein sequence ID" value="BFG00780.1"/>
    <property type="molecule type" value="Genomic_DNA"/>
</dbReference>
<name>A0AAU9FYU8_DROMD</name>
<organism evidence="2 3">
    <name type="scientific">Drosophila madeirensis</name>
    <name type="common">Fruit fly</name>
    <dbReference type="NCBI Taxonomy" id="30013"/>
    <lineage>
        <taxon>Eukaryota</taxon>
        <taxon>Metazoa</taxon>
        <taxon>Ecdysozoa</taxon>
        <taxon>Arthropoda</taxon>
        <taxon>Hexapoda</taxon>
        <taxon>Insecta</taxon>
        <taxon>Pterygota</taxon>
        <taxon>Neoptera</taxon>
        <taxon>Endopterygota</taxon>
        <taxon>Diptera</taxon>
        <taxon>Brachycera</taxon>
        <taxon>Muscomorpha</taxon>
        <taxon>Ephydroidea</taxon>
        <taxon>Drosophilidae</taxon>
        <taxon>Drosophila</taxon>
        <taxon>Sophophora</taxon>
    </lineage>
</organism>
<evidence type="ECO:0000256" key="1">
    <source>
        <dbReference type="SAM" id="MobiDB-lite"/>
    </source>
</evidence>
<protein>
    <submittedName>
        <fullName evidence="2">Uncharacterized protein</fullName>
    </submittedName>
</protein>
<keyword evidence="3" id="KW-1185">Reference proteome</keyword>
<gene>
    <name evidence="2" type="ORF">DMAD_00701</name>
</gene>
<feature type="compositionally biased region" description="Basic and acidic residues" evidence="1">
    <location>
        <begin position="38"/>
        <end position="47"/>
    </location>
</feature>
<proteinExistence type="predicted"/>
<evidence type="ECO:0000313" key="3">
    <source>
        <dbReference type="Proteomes" id="UP001500889"/>
    </source>
</evidence>
<dbReference type="AlphaFoldDB" id="A0AAU9FYU8"/>